<comment type="caution">
    <text evidence="2">The sequence shown here is derived from an EMBL/GenBank/DDBJ whole genome shotgun (WGS) entry which is preliminary data.</text>
</comment>
<evidence type="ECO:0000313" key="3">
    <source>
        <dbReference type="Proteomes" id="UP001180531"/>
    </source>
</evidence>
<dbReference type="EMBL" id="JAVRFI010000034">
    <property type="protein sequence ID" value="MDT0453633.1"/>
    <property type="molecule type" value="Genomic_DNA"/>
</dbReference>
<evidence type="ECO:0000256" key="1">
    <source>
        <dbReference type="SAM" id="MobiDB-lite"/>
    </source>
</evidence>
<feature type="compositionally biased region" description="Polar residues" evidence="1">
    <location>
        <begin position="1"/>
        <end position="16"/>
    </location>
</feature>
<reference evidence="2" key="1">
    <citation type="submission" date="2024-05" db="EMBL/GenBank/DDBJ databases">
        <title>30 novel species of actinomycetes from the DSMZ collection.</title>
        <authorList>
            <person name="Nouioui I."/>
        </authorList>
    </citation>
    <scope>NUCLEOTIDE SEQUENCE</scope>
    <source>
        <strain evidence="2">DSM 40473</strain>
    </source>
</reference>
<keyword evidence="3" id="KW-1185">Reference proteome</keyword>
<name>A0ABU2SY37_9ACTN</name>
<protein>
    <submittedName>
        <fullName evidence="2">Uncharacterized protein</fullName>
    </submittedName>
</protein>
<dbReference type="Proteomes" id="UP001180531">
    <property type="component" value="Unassembled WGS sequence"/>
</dbReference>
<feature type="region of interest" description="Disordered" evidence="1">
    <location>
        <begin position="1"/>
        <end position="40"/>
    </location>
</feature>
<gene>
    <name evidence="2" type="ORF">RM609_31795</name>
</gene>
<proteinExistence type="predicted"/>
<evidence type="ECO:0000313" key="2">
    <source>
        <dbReference type="EMBL" id="MDT0453633.1"/>
    </source>
</evidence>
<sequence>MSTILAQPRRTATVSRGTVERGQTEHGQAGRAAQQPERPV</sequence>
<accession>A0ABU2SY37</accession>
<organism evidence="2 3">
    <name type="scientific">Streptomyces hesseae</name>
    <dbReference type="NCBI Taxonomy" id="3075519"/>
    <lineage>
        <taxon>Bacteria</taxon>
        <taxon>Bacillati</taxon>
        <taxon>Actinomycetota</taxon>
        <taxon>Actinomycetes</taxon>
        <taxon>Kitasatosporales</taxon>
        <taxon>Streptomycetaceae</taxon>
        <taxon>Streptomyces</taxon>
    </lineage>
</organism>
<dbReference type="RefSeq" id="WP_311615689.1">
    <property type="nucleotide sequence ID" value="NZ_JAVRFI010000034.1"/>
</dbReference>